<dbReference type="PROSITE" id="PS51547">
    <property type="entry name" value="C2_PI3K"/>
    <property type="match status" value="1"/>
</dbReference>
<evidence type="ECO:0000256" key="4">
    <source>
        <dbReference type="ARBA" id="ARBA00022777"/>
    </source>
</evidence>
<dbReference type="PROSITE" id="PS51545">
    <property type="entry name" value="PIK_HELICAL"/>
    <property type="match status" value="1"/>
</dbReference>
<dbReference type="PANTHER" id="PTHR10048:SF7">
    <property type="entry name" value="PHOSPHATIDYLINOSITOL 3-KINASE CATALYTIC SUBUNIT TYPE 3"/>
    <property type="match status" value="1"/>
</dbReference>
<dbReference type="EC" id="2.7.1.137" evidence="7"/>
<dbReference type="Pfam" id="PF00613">
    <property type="entry name" value="PI3Ka"/>
    <property type="match status" value="1"/>
</dbReference>
<dbReference type="FunFam" id="3.30.1010.10:FF:000002">
    <property type="entry name" value="Phosphatidylinositol 3-kinase catalytic subunit type 3"/>
    <property type="match status" value="1"/>
</dbReference>
<reference evidence="12 13" key="1">
    <citation type="submission" date="2020-11" db="EMBL/GenBank/DDBJ databases">
        <title>Kefir isolates.</title>
        <authorList>
            <person name="Marcisauskas S."/>
            <person name="Kim Y."/>
            <person name="Blasche S."/>
        </authorList>
    </citation>
    <scope>NUCLEOTIDE SEQUENCE [LARGE SCALE GENOMIC DNA]</scope>
    <source>
        <strain evidence="12 13">KR</strain>
    </source>
</reference>
<dbReference type="Proteomes" id="UP000777482">
    <property type="component" value="Unassembled WGS sequence"/>
</dbReference>
<evidence type="ECO:0000259" key="10">
    <source>
        <dbReference type="PROSITE" id="PS51545"/>
    </source>
</evidence>
<keyword evidence="2 7" id="KW-0808">Transferase</keyword>
<feature type="compositionally biased region" description="Low complexity" evidence="8">
    <location>
        <begin position="455"/>
        <end position="467"/>
    </location>
</feature>
<dbReference type="Gene3D" id="3.30.1010.10">
    <property type="entry name" value="Phosphatidylinositol 3-kinase Catalytic Subunit, Chain A, domain 4"/>
    <property type="match status" value="1"/>
</dbReference>
<evidence type="ECO:0000259" key="11">
    <source>
        <dbReference type="PROSITE" id="PS51547"/>
    </source>
</evidence>
<dbReference type="InterPro" id="IPR018936">
    <property type="entry name" value="PI3/4_kinase_CS"/>
</dbReference>
<dbReference type="InterPro" id="IPR008290">
    <property type="entry name" value="PI3K_Vps34"/>
</dbReference>
<evidence type="ECO:0000259" key="9">
    <source>
        <dbReference type="PROSITE" id="PS50290"/>
    </source>
</evidence>
<evidence type="ECO:0000256" key="3">
    <source>
        <dbReference type="ARBA" id="ARBA00022741"/>
    </source>
</evidence>
<dbReference type="InterPro" id="IPR016024">
    <property type="entry name" value="ARM-type_fold"/>
</dbReference>
<dbReference type="SUPFAM" id="SSF48371">
    <property type="entry name" value="ARM repeat"/>
    <property type="match status" value="1"/>
</dbReference>
<evidence type="ECO:0000256" key="1">
    <source>
        <dbReference type="ARBA" id="ARBA00006209"/>
    </source>
</evidence>
<gene>
    <name evidence="12" type="primary">VPS34</name>
    <name evidence="12" type="ORF">C6P46_002867</name>
</gene>
<dbReference type="CDD" id="cd08397">
    <property type="entry name" value="C2_PI3K_class_III"/>
    <property type="match status" value="1"/>
</dbReference>
<dbReference type="Gene3D" id="1.10.1070.11">
    <property type="entry name" value="Phosphatidylinositol 3-/4-kinase, catalytic domain"/>
    <property type="match status" value="1"/>
</dbReference>
<evidence type="ECO:0000256" key="5">
    <source>
        <dbReference type="ARBA" id="ARBA00022840"/>
    </source>
</evidence>
<dbReference type="InterPro" id="IPR057756">
    <property type="entry name" value="PI3-kinase_type3/VPS34_cat"/>
</dbReference>
<feature type="region of interest" description="Disordered" evidence="8">
    <location>
        <begin position="449"/>
        <end position="488"/>
    </location>
</feature>
<comment type="caution">
    <text evidence="12">The sequence shown here is derived from an EMBL/GenBank/DDBJ whole genome shotgun (WGS) entry which is preliminary data.</text>
</comment>
<dbReference type="SMART" id="SM00145">
    <property type="entry name" value="PI3Ka"/>
    <property type="match status" value="1"/>
</dbReference>
<organism evidence="12 13">
    <name type="scientific">Rhodotorula mucilaginosa</name>
    <name type="common">Yeast</name>
    <name type="synonym">Rhodotorula rubra</name>
    <dbReference type="NCBI Taxonomy" id="5537"/>
    <lineage>
        <taxon>Eukaryota</taxon>
        <taxon>Fungi</taxon>
        <taxon>Dikarya</taxon>
        <taxon>Basidiomycota</taxon>
        <taxon>Pucciniomycotina</taxon>
        <taxon>Microbotryomycetes</taxon>
        <taxon>Sporidiobolales</taxon>
        <taxon>Sporidiobolaceae</taxon>
        <taxon>Rhodotorula</taxon>
    </lineage>
</organism>
<dbReference type="InterPro" id="IPR015433">
    <property type="entry name" value="PI3/4_kinase"/>
</dbReference>
<dbReference type="GO" id="GO:0005768">
    <property type="term" value="C:endosome"/>
    <property type="evidence" value="ECO:0007669"/>
    <property type="project" value="TreeGrafter"/>
</dbReference>
<dbReference type="GO" id="GO:0000045">
    <property type="term" value="P:autophagosome assembly"/>
    <property type="evidence" value="ECO:0007669"/>
    <property type="project" value="TreeGrafter"/>
</dbReference>
<dbReference type="Pfam" id="PF00792">
    <property type="entry name" value="PI3K_C2"/>
    <property type="match status" value="1"/>
</dbReference>
<dbReference type="CDD" id="cd00896">
    <property type="entry name" value="PI3Kc_III"/>
    <property type="match status" value="1"/>
</dbReference>
<dbReference type="OrthoDB" id="67688at2759"/>
<dbReference type="GO" id="GO:0048015">
    <property type="term" value="P:phosphatidylinositol-mediated signaling"/>
    <property type="evidence" value="ECO:0007669"/>
    <property type="project" value="TreeGrafter"/>
</dbReference>
<keyword evidence="5 7" id="KW-0067">ATP-binding</keyword>
<feature type="domain" description="PI3K/PI4K catalytic" evidence="9">
    <location>
        <begin position="621"/>
        <end position="891"/>
    </location>
</feature>
<dbReference type="GO" id="GO:0005777">
    <property type="term" value="C:peroxisome"/>
    <property type="evidence" value="ECO:0007669"/>
    <property type="project" value="TreeGrafter"/>
</dbReference>
<dbReference type="Pfam" id="PF00454">
    <property type="entry name" value="PI3_PI4_kinase"/>
    <property type="match status" value="1"/>
</dbReference>
<dbReference type="SMART" id="SM00142">
    <property type="entry name" value="PI3K_C2"/>
    <property type="match status" value="1"/>
</dbReference>
<protein>
    <recommendedName>
        <fullName evidence="7">Phosphatidylinositol 3-kinase VPS34</fullName>
        <ecNumber evidence="7">2.7.1.137</ecNumber>
    </recommendedName>
</protein>
<dbReference type="InterPro" id="IPR002420">
    <property type="entry name" value="PI3K-type_C2_dom"/>
</dbReference>
<accession>A0A9P7B1K6</accession>
<dbReference type="PIRSF" id="PIRSF000587">
    <property type="entry name" value="PI3K_Vps34"/>
    <property type="match status" value="1"/>
</dbReference>
<sequence>MDSLAHPSSGSFDSQISFIKHGDLAQPVTIKVASFQGRLPQRPLTDLLDHPHLKHHGFQQALPSDLYVKIELWADNKPLIPSVQTAHKAFKSREQVDWNEHITLPIKYRDLPLNAQLVVTVYDIAGPGQLAVVGGSTLRLFGGKCTLRKGKQRLYLWKGVAADPHDASETPSKVGLKDEMGRLEKLVKRHERGDIARLDWLDKLAFRQIEKIHKASSAESEKSENLFLYIDLPRFDFPVVFSEPEYPLPVLSSSSLYSSAVPPTASAAAAQGSTSSAPAGSAHASAEASLFTIVDPEIVRKNPVEAKHRRLVRDHRNGPLDRELKPNAKIRDELNEILRYPPTQELTTPQRDLVWKFRFYLTRDKRALTKFLKSVVWSDPGEAKQAVETLLPMWHEVEMDDALELLGPAEGFRDRRVRAYAVRQLERADDEELMLYLLQLVQALKFEPAPPPTSPSASSHISPSASLRHSHMHSHTHPRHSAHLRHSHASEQNLPTLEDFLVERSARNPVLGNHFFWYIQVEREDKTRSNMFDEVAKKFEKRIRELQPDDEPDRLDTFRRQGEFIARITKLASTLRLSKDARPKKIEKLKSALSSASSGLGTFSAPIPLPLDARISITGIDPEASSVFKSNLFPLRLQLLTTSGEPYPVIFKNGDDLRQDQLVIQLFTLMDRLLRKENLDLKLMPYRVLATGAVDGMVQFVPSRTLQDITFEYGAQGLLGYLREQHADPGSVGTYGVEPEVLDTYIRSCAGYCVVTYLLGVGDRHLDNLLLSPDGRFFHVDFGYILGRDPKPFPPAVKVCKEMVDAMGGMQSPHYARFKSLCYTGFTTLRKNANLLINLVALMVDGNIPDIKLEPDKAVMKVQDKFLLALSEEEAIKEFEALLNDTSYFTSVLDRIHSVAQYWRA</sequence>
<keyword evidence="3 7" id="KW-0547">Nucleotide-binding</keyword>
<dbReference type="InterPro" id="IPR036940">
    <property type="entry name" value="PI3/4_kinase_cat_sf"/>
</dbReference>
<comment type="similarity">
    <text evidence="1">Belongs to the PI3/PI4-kinase family. Type III PI4K subfamily.</text>
</comment>
<evidence type="ECO:0000256" key="2">
    <source>
        <dbReference type="ARBA" id="ARBA00022679"/>
    </source>
</evidence>
<dbReference type="PROSITE" id="PS50290">
    <property type="entry name" value="PI3_4_KINASE_3"/>
    <property type="match status" value="1"/>
</dbReference>
<dbReference type="GO" id="GO:0000407">
    <property type="term" value="C:phagophore assembly site"/>
    <property type="evidence" value="ECO:0007669"/>
    <property type="project" value="TreeGrafter"/>
</dbReference>
<dbReference type="PANTHER" id="PTHR10048">
    <property type="entry name" value="PHOSPHATIDYLINOSITOL KINASE"/>
    <property type="match status" value="1"/>
</dbReference>
<keyword evidence="4 7" id="KW-0418">Kinase</keyword>
<dbReference type="FunFam" id="1.10.1070.11:FF:000002">
    <property type="entry name" value="Phosphatidylinositol 3-kinase catalytic subunit type 3"/>
    <property type="match status" value="1"/>
</dbReference>
<dbReference type="GO" id="GO:0034272">
    <property type="term" value="C:phosphatidylinositol 3-kinase complex, class III, type II"/>
    <property type="evidence" value="ECO:0007669"/>
    <property type="project" value="TreeGrafter"/>
</dbReference>
<comment type="catalytic activity">
    <reaction evidence="6">
        <text>a 1,2-diacyl-sn-glycero-3-phospho-(1D-myo-inositol) + ATP = a 1,2-diacyl-sn-glycero-3-phospho-(1D-myo-inositol-3-phosphate) + ADP + H(+)</text>
        <dbReference type="Rhea" id="RHEA:12709"/>
        <dbReference type="ChEBI" id="CHEBI:15378"/>
        <dbReference type="ChEBI" id="CHEBI:30616"/>
        <dbReference type="ChEBI" id="CHEBI:57880"/>
        <dbReference type="ChEBI" id="CHEBI:58088"/>
        <dbReference type="ChEBI" id="CHEBI:456216"/>
        <dbReference type="EC" id="2.7.1.137"/>
    </reaction>
    <physiologicalReaction direction="left-to-right" evidence="6">
        <dbReference type="Rhea" id="RHEA:12710"/>
    </physiologicalReaction>
</comment>
<dbReference type="GO" id="GO:0005524">
    <property type="term" value="F:ATP binding"/>
    <property type="evidence" value="ECO:0007669"/>
    <property type="project" value="UniProtKB-UniRule"/>
</dbReference>
<dbReference type="InterPro" id="IPR001263">
    <property type="entry name" value="PI3K_accessory_dom"/>
</dbReference>
<dbReference type="PROSITE" id="PS00915">
    <property type="entry name" value="PI3_4_KINASE_1"/>
    <property type="match status" value="1"/>
</dbReference>
<feature type="compositionally biased region" description="Basic residues" evidence="8">
    <location>
        <begin position="468"/>
        <end position="487"/>
    </location>
</feature>
<dbReference type="AlphaFoldDB" id="A0A9P7B1K6"/>
<evidence type="ECO:0000256" key="8">
    <source>
        <dbReference type="SAM" id="MobiDB-lite"/>
    </source>
</evidence>
<name>A0A9P7B1K6_RHOMI</name>
<dbReference type="InterPro" id="IPR000403">
    <property type="entry name" value="PI3/4_kinase_cat_dom"/>
</dbReference>
<proteinExistence type="inferred from homology"/>
<keyword evidence="13" id="KW-1185">Reference proteome</keyword>
<dbReference type="InterPro" id="IPR035892">
    <property type="entry name" value="C2_domain_sf"/>
</dbReference>
<evidence type="ECO:0000313" key="13">
    <source>
        <dbReference type="Proteomes" id="UP000777482"/>
    </source>
</evidence>
<dbReference type="PROSITE" id="PS00916">
    <property type="entry name" value="PI3_4_KINASE_2"/>
    <property type="match status" value="1"/>
</dbReference>
<evidence type="ECO:0000313" key="12">
    <source>
        <dbReference type="EMBL" id="KAG0653398.1"/>
    </source>
</evidence>
<feature type="domain" description="C2 PI3K-type" evidence="11">
    <location>
        <begin position="44"/>
        <end position="193"/>
    </location>
</feature>
<dbReference type="SUPFAM" id="SSF49562">
    <property type="entry name" value="C2 domain (Calcium/lipid-binding domain, CaLB)"/>
    <property type="match status" value="1"/>
</dbReference>
<dbReference type="InterPro" id="IPR011009">
    <property type="entry name" value="Kinase-like_dom_sf"/>
</dbReference>
<dbReference type="SUPFAM" id="SSF56112">
    <property type="entry name" value="Protein kinase-like (PK-like)"/>
    <property type="match status" value="1"/>
</dbReference>
<dbReference type="SMART" id="SM00146">
    <property type="entry name" value="PI3Kc"/>
    <property type="match status" value="1"/>
</dbReference>
<evidence type="ECO:0000256" key="6">
    <source>
        <dbReference type="ARBA" id="ARBA00023985"/>
    </source>
</evidence>
<evidence type="ECO:0000256" key="7">
    <source>
        <dbReference type="PIRNR" id="PIRNR000587"/>
    </source>
</evidence>
<feature type="domain" description="PIK helical" evidence="10">
    <location>
        <begin position="321"/>
        <end position="542"/>
    </location>
</feature>
<dbReference type="InterPro" id="IPR042236">
    <property type="entry name" value="PI3K_accessory_sf"/>
</dbReference>
<dbReference type="Gene3D" id="1.25.40.70">
    <property type="entry name" value="Phosphatidylinositol 3-kinase, accessory domain (PIK)"/>
    <property type="match status" value="1"/>
</dbReference>
<dbReference type="GO" id="GO:0034271">
    <property type="term" value="C:phosphatidylinositol 3-kinase complex, class III, type I"/>
    <property type="evidence" value="ECO:0007669"/>
    <property type="project" value="TreeGrafter"/>
</dbReference>
<dbReference type="GO" id="GO:0016303">
    <property type="term" value="F:1-phosphatidylinositol-3-kinase activity"/>
    <property type="evidence" value="ECO:0007669"/>
    <property type="project" value="UniProtKB-UniRule"/>
</dbReference>
<dbReference type="CDD" id="cd00870">
    <property type="entry name" value="PI3Ka_III"/>
    <property type="match status" value="1"/>
</dbReference>
<dbReference type="EMBL" id="PUHQ01000213">
    <property type="protein sequence ID" value="KAG0653398.1"/>
    <property type="molecule type" value="Genomic_DNA"/>
</dbReference>
<dbReference type="GO" id="GO:0006897">
    <property type="term" value="P:endocytosis"/>
    <property type="evidence" value="ECO:0007669"/>
    <property type="project" value="TreeGrafter"/>
</dbReference>
<dbReference type="Gene3D" id="2.60.40.150">
    <property type="entry name" value="C2 domain"/>
    <property type="match status" value="1"/>
</dbReference>